<proteinExistence type="predicted"/>
<evidence type="ECO:0000313" key="2">
    <source>
        <dbReference type="EMBL" id="MBW29387.1"/>
    </source>
</evidence>
<name>A0A2M3ZLE4_9DIPT</name>
<dbReference type="EMBL" id="GGFM01008636">
    <property type="protein sequence ID" value="MBW29387.1"/>
    <property type="molecule type" value="Transcribed_RNA"/>
</dbReference>
<evidence type="ECO:0000256" key="1">
    <source>
        <dbReference type="SAM" id="SignalP"/>
    </source>
</evidence>
<sequence length="206" mass="23925">MTTRPCLPVVRLRPLLLLQRLHRVVACATIRTRPPIRVDWVVCSNRNRVVVATTRTVVANSTTWTVHRNRTTVAAPTHRSSSNSTVMGMRRALAHRTSIHSWRPLPLLQLLRPDKPSRPHHRPDSPVSIRLDCSIRLRTRLRRPLPRTIPIQRLLLHHRHHHRRRPLRLYRRYSSKPTVTNSSQHPPLQITDVCVCTTTIGERKQG</sequence>
<protein>
    <recommendedName>
        <fullName evidence="3">Secreted peptide</fullName>
    </recommendedName>
</protein>
<dbReference type="AlphaFoldDB" id="A0A2M3ZLE4"/>
<feature type="chain" id="PRO_5014882475" description="Secreted peptide" evidence="1">
    <location>
        <begin position="27"/>
        <end position="206"/>
    </location>
</feature>
<feature type="signal peptide" evidence="1">
    <location>
        <begin position="1"/>
        <end position="26"/>
    </location>
</feature>
<organism evidence="2">
    <name type="scientific">Anopheles braziliensis</name>
    <dbReference type="NCBI Taxonomy" id="58242"/>
    <lineage>
        <taxon>Eukaryota</taxon>
        <taxon>Metazoa</taxon>
        <taxon>Ecdysozoa</taxon>
        <taxon>Arthropoda</taxon>
        <taxon>Hexapoda</taxon>
        <taxon>Insecta</taxon>
        <taxon>Pterygota</taxon>
        <taxon>Neoptera</taxon>
        <taxon>Endopterygota</taxon>
        <taxon>Diptera</taxon>
        <taxon>Nematocera</taxon>
        <taxon>Culicoidea</taxon>
        <taxon>Culicidae</taxon>
        <taxon>Anophelinae</taxon>
        <taxon>Anopheles</taxon>
    </lineage>
</organism>
<accession>A0A2M3ZLE4</accession>
<keyword evidence="1" id="KW-0732">Signal</keyword>
<reference evidence="2" key="1">
    <citation type="submission" date="2018-01" db="EMBL/GenBank/DDBJ databases">
        <title>An insight into the sialome of Amazonian anophelines.</title>
        <authorList>
            <person name="Ribeiro J.M."/>
            <person name="Scarpassa V."/>
            <person name="Calvo E."/>
        </authorList>
    </citation>
    <scope>NUCLEOTIDE SEQUENCE</scope>
    <source>
        <tissue evidence="2">Salivary glands</tissue>
    </source>
</reference>
<evidence type="ECO:0008006" key="3">
    <source>
        <dbReference type="Google" id="ProtNLM"/>
    </source>
</evidence>